<accession>A0A542YJ39</accession>
<protein>
    <recommendedName>
        <fullName evidence="1">UPF0303 protein FB562_1198</fullName>
    </recommendedName>
</protein>
<organism evidence="2 3">
    <name type="scientific">Homoserinimonas aerilata</name>
    <dbReference type="NCBI Taxonomy" id="1162970"/>
    <lineage>
        <taxon>Bacteria</taxon>
        <taxon>Bacillati</taxon>
        <taxon>Actinomycetota</taxon>
        <taxon>Actinomycetes</taxon>
        <taxon>Micrococcales</taxon>
        <taxon>Microbacteriaceae</taxon>
        <taxon>Homoserinimonas</taxon>
    </lineage>
</organism>
<gene>
    <name evidence="2" type="ORF">FB562_1198</name>
</gene>
<evidence type="ECO:0000313" key="3">
    <source>
        <dbReference type="Proteomes" id="UP000317998"/>
    </source>
</evidence>
<evidence type="ECO:0000256" key="1">
    <source>
        <dbReference type="HAMAP-Rule" id="MF_00761"/>
    </source>
</evidence>
<dbReference type="PANTHER" id="PTHR28255:SF1">
    <property type="entry name" value="UPF0303 PROTEIN YBR137W"/>
    <property type="match status" value="1"/>
</dbReference>
<evidence type="ECO:0000313" key="2">
    <source>
        <dbReference type="EMBL" id="TQL48116.1"/>
    </source>
</evidence>
<dbReference type="Proteomes" id="UP000317998">
    <property type="component" value="Unassembled WGS sequence"/>
</dbReference>
<dbReference type="InterPro" id="IPR005624">
    <property type="entry name" value="PduO/GlcC-like"/>
</dbReference>
<dbReference type="AlphaFoldDB" id="A0A542YJ39"/>
<dbReference type="Gene3D" id="3.30.450.150">
    <property type="entry name" value="Haem-degrading domain"/>
    <property type="match status" value="1"/>
</dbReference>
<proteinExistence type="inferred from homology"/>
<dbReference type="NCBIfam" id="NF002696">
    <property type="entry name" value="PRK02487.1-5"/>
    <property type="match status" value="1"/>
</dbReference>
<dbReference type="RefSeq" id="WP_141880298.1">
    <property type="nucleotide sequence ID" value="NZ_VFOM01000001.1"/>
</dbReference>
<dbReference type="EMBL" id="VFOM01000001">
    <property type="protein sequence ID" value="TQL48116.1"/>
    <property type="molecule type" value="Genomic_DNA"/>
</dbReference>
<reference evidence="2 3" key="1">
    <citation type="submission" date="2019-06" db="EMBL/GenBank/DDBJ databases">
        <title>Sequencing the genomes of 1000 actinobacteria strains.</title>
        <authorList>
            <person name="Klenk H.-P."/>
        </authorList>
    </citation>
    <scope>NUCLEOTIDE SEQUENCE [LARGE SCALE GENOMIC DNA]</scope>
    <source>
        <strain evidence="2 3">DSM 26477</strain>
    </source>
</reference>
<dbReference type="SUPFAM" id="SSF143744">
    <property type="entry name" value="GlcG-like"/>
    <property type="match status" value="1"/>
</dbReference>
<comment type="caution">
    <text evidence="2">The sequence shown here is derived from an EMBL/GenBank/DDBJ whole genome shotgun (WGS) entry which is preliminary data.</text>
</comment>
<comment type="similarity">
    <text evidence="1">Belongs to the UPF0303 family.</text>
</comment>
<dbReference type="PIRSF" id="PIRSF008757">
    <property type="entry name" value="UCP008757"/>
    <property type="match status" value="1"/>
</dbReference>
<dbReference type="InterPro" id="IPR038084">
    <property type="entry name" value="PduO/GlcC-like_sf"/>
</dbReference>
<keyword evidence="3" id="KW-1185">Reference proteome</keyword>
<dbReference type="Pfam" id="PF03928">
    <property type="entry name" value="HbpS-like"/>
    <property type="match status" value="1"/>
</dbReference>
<dbReference type="HAMAP" id="MF_00761">
    <property type="entry name" value="UPF0303"/>
    <property type="match status" value="1"/>
</dbReference>
<sequence length="160" mass="17575">MDDLRSLIAEVVAQEERLTLTRFDNDDAWRLGSILVELARQRKLPVTLDITRNGQQLFRAVLPGAIADQSDWIARKNRTVTRFEVSSYLVGLRFAASGRSFDDEPHLDSALYAAHGGAFPIRIANVGVVGTVTVSGLPQADDHALAVEALEQLHAQQQKG</sequence>
<dbReference type="PANTHER" id="PTHR28255">
    <property type="match status" value="1"/>
</dbReference>
<dbReference type="InterPro" id="IPR010371">
    <property type="entry name" value="YBR137W-like"/>
</dbReference>
<name>A0A542YJ39_9MICO</name>
<dbReference type="OrthoDB" id="9815315at2"/>